<dbReference type="NCBIfam" id="TIGR00739">
    <property type="entry name" value="yajC"/>
    <property type="match status" value="1"/>
</dbReference>
<dbReference type="PANTHER" id="PTHR33909:SF1">
    <property type="entry name" value="SEC TRANSLOCON ACCESSORY COMPLEX SUBUNIT YAJC"/>
    <property type="match status" value="1"/>
</dbReference>
<keyword evidence="13" id="KW-1185">Reference proteome</keyword>
<proteinExistence type="inferred from homology"/>
<evidence type="ECO:0000256" key="7">
    <source>
        <dbReference type="ARBA" id="ARBA00022927"/>
    </source>
</evidence>
<dbReference type="AlphaFoldDB" id="A0A2V1H7C2"/>
<dbReference type="GO" id="GO:0015031">
    <property type="term" value="P:protein transport"/>
    <property type="evidence" value="ECO:0007669"/>
    <property type="project" value="UniProtKB-KW"/>
</dbReference>
<evidence type="ECO:0000256" key="9">
    <source>
        <dbReference type="ARBA" id="ARBA00023010"/>
    </source>
</evidence>
<dbReference type="PANTHER" id="PTHR33909">
    <property type="entry name" value="SEC TRANSLOCON ACCESSORY COMPLEX SUBUNIT YAJC"/>
    <property type="match status" value="1"/>
</dbReference>
<evidence type="ECO:0000256" key="8">
    <source>
        <dbReference type="ARBA" id="ARBA00022989"/>
    </source>
</evidence>
<evidence type="ECO:0000256" key="2">
    <source>
        <dbReference type="ARBA" id="ARBA00006742"/>
    </source>
</evidence>
<reference evidence="12 13" key="1">
    <citation type="submission" date="2018-04" db="EMBL/GenBank/DDBJ databases">
        <title>Thalassorhabdus spongiae gen. nov., sp. nov., isolated from a marine sponge in South-West Iceland.</title>
        <authorList>
            <person name="Knobloch S."/>
            <person name="Daussin A."/>
            <person name="Johannsson R."/>
            <person name="Marteinsson V.T."/>
        </authorList>
    </citation>
    <scope>NUCLEOTIDE SEQUENCE [LARGE SCALE GENOMIC DNA]</scope>
    <source>
        <strain evidence="12 13">Hp12</strain>
    </source>
</reference>
<organism evidence="12 13">
    <name type="scientific">Pelagibaculum spongiae</name>
    <dbReference type="NCBI Taxonomy" id="2080658"/>
    <lineage>
        <taxon>Bacteria</taxon>
        <taxon>Pseudomonadati</taxon>
        <taxon>Pseudomonadota</taxon>
        <taxon>Gammaproteobacteria</taxon>
        <taxon>Oceanospirillales</taxon>
        <taxon>Pelagibaculum</taxon>
    </lineage>
</organism>
<keyword evidence="6 11" id="KW-0812">Transmembrane</keyword>
<evidence type="ECO:0000256" key="10">
    <source>
        <dbReference type="ARBA" id="ARBA00023136"/>
    </source>
</evidence>
<evidence type="ECO:0000256" key="6">
    <source>
        <dbReference type="ARBA" id="ARBA00022692"/>
    </source>
</evidence>
<accession>A0A2V1H7C2</accession>
<evidence type="ECO:0000313" key="12">
    <source>
        <dbReference type="EMBL" id="PVZ72362.1"/>
    </source>
</evidence>
<evidence type="ECO:0000313" key="13">
    <source>
        <dbReference type="Proteomes" id="UP000244906"/>
    </source>
</evidence>
<dbReference type="EMBL" id="QDDL01000001">
    <property type="protein sequence ID" value="PVZ72362.1"/>
    <property type="molecule type" value="Genomic_DNA"/>
</dbReference>
<evidence type="ECO:0000256" key="4">
    <source>
        <dbReference type="ARBA" id="ARBA00022448"/>
    </source>
</evidence>
<dbReference type="GO" id="GO:0005886">
    <property type="term" value="C:plasma membrane"/>
    <property type="evidence" value="ECO:0007669"/>
    <property type="project" value="UniProtKB-SubCell"/>
</dbReference>
<keyword evidence="5" id="KW-1003">Cell membrane</keyword>
<dbReference type="InterPro" id="IPR003849">
    <property type="entry name" value="Preprotein_translocase_YajC"/>
</dbReference>
<keyword evidence="8 11" id="KW-1133">Transmembrane helix</keyword>
<sequence length="113" mass="12240">MDFFISSAYAQDGAAGAGSPWMSWVMLAGFAAIFYFFIIRPQNKRAKEHRNLIGGVAKGDEVLTNGGICGRVTKVTDEFLLLQVSEGQEMMVQKAALTAILPKGSLKENGLKI</sequence>
<comment type="similarity">
    <text evidence="2">Belongs to the YajC family.</text>
</comment>
<comment type="subcellular location">
    <subcellularLocation>
        <location evidence="1">Cell membrane</location>
        <topology evidence="1">Single-pass membrane protein</topology>
    </subcellularLocation>
</comment>
<evidence type="ECO:0000256" key="11">
    <source>
        <dbReference type="SAM" id="Phobius"/>
    </source>
</evidence>
<name>A0A2V1H7C2_9GAMM</name>
<evidence type="ECO:0000256" key="5">
    <source>
        <dbReference type="ARBA" id="ARBA00022475"/>
    </source>
</evidence>
<keyword evidence="10 11" id="KW-0472">Membrane</keyword>
<dbReference type="Proteomes" id="UP000244906">
    <property type="component" value="Unassembled WGS sequence"/>
</dbReference>
<evidence type="ECO:0000256" key="3">
    <source>
        <dbReference type="ARBA" id="ARBA00014962"/>
    </source>
</evidence>
<evidence type="ECO:0000256" key="1">
    <source>
        <dbReference type="ARBA" id="ARBA00004162"/>
    </source>
</evidence>
<feature type="transmembrane region" description="Helical" evidence="11">
    <location>
        <begin position="21"/>
        <end position="39"/>
    </location>
</feature>
<dbReference type="PRINTS" id="PR01853">
    <property type="entry name" value="YAJCTRNLCASE"/>
</dbReference>
<gene>
    <name evidence="12" type="primary">yajC</name>
    <name evidence="12" type="ORF">DC094_04975</name>
</gene>
<dbReference type="OrthoDB" id="9811406at2"/>
<protein>
    <recommendedName>
        <fullName evidence="3">Sec translocon accessory complex subunit YajC</fullName>
    </recommendedName>
</protein>
<keyword evidence="4" id="KW-0813">Transport</keyword>
<comment type="caution">
    <text evidence="12">The sequence shown here is derived from an EMBL/GenBank/DDBJ whole genome shotgun (WGS) entry which is preliminary data.</text>
</comment>
<dbReference type="SMART" id="SM01323">
    <property type="entry name" value="YajC"/>
    <property type="match status" value="1"/>
</dbReference>
<keyword evidence="9" id="KW-0811">Translocation</keyword>
<dbReference type="Pfam" id="PF02699">
    <property type="entry name" value="YajC"/>
    <property type="match status" value="1"/>
</dbReference>
<keyword evidence="7" id="KW-0653">Protein transport</keyword>